<dbReference type="HAMAP" id="MF_00503">
    <property type="entry name" value="Ribosomal_bL9"/>
    <property type="match status" value="1"/>
</dbReference>
<dbReference type="InterPro" id="IPR009027">
    <property type="entry name" value="Ribosomal_bL9/RNase_H1_N"/>
</dbReference>
<dbReference type="Proteomes" id="UP000280417">
    <property type="component" value="Unassembled WGS sequence"/>
</dbReference>
<reference evidence="10 11" key="1">
    <citation type="submission" date="2018-06" db="EMBL/GenBank/DDBJ databases">
        <title>Extensive metabolic versatility and redundancy in microbially diverse, dynamic hydrothermal sediments.</title>
        <authorList>
            <person name="Dombrowski N."/>
            <person name="Teske A."/>
            <person name="Baker B.J."/>
        </authorList>
    </citation>
    <scope>NUCLEOTIDE SEQUENCE [LARGE SCALE GENOMIC DNA]</scope>
    <source>
        <strain evidence="10">B3_G15</strain>
    </source>
</reference>
<evidence type="ECO:0000256" key="6">
    <source>
        <dbReference type="ARBA" id="ARBA00035292"/>
    </source>
</evidence>
<keyword evidence="2 7" id="KW-0699">rRNA-binding</keyword>
<dbReference type="Pfam" id="PF03948">
    <property type="entry name" value="Ribosomal_L9_C"/>
    <property type="match status" value="1"/>
</dbReference>
<gene>
    <name evidence="7" type="primary">rplI</name>
    <name evidence="10" type="ORF">DRJ04_03210</name>
</gene>
<dbReference type="AlphaFoldDB" id="A0A662DIQ6"/>
<proteinExistence type="inferred from homology"/>
<dbReference type="SUPFAM" id="SSF55653">
    <property type="entry name" value="Ribosomal protein L9 C-domain"/>
    <property type="match status" value="1"/>
</dbReference>
<evidence type="ECO:0000259" key="9">
    <source>
        <dbReference type="Pfam" id="PF03948"/>
    </source>
</evidence>
<dbReference type="InterPro" id="IPR020594">
    <property type="entry name" value="Ribosomal_bL9_bac/chp"/>
</dbReference>
<dbReference type="GO" id="GO:1990904">
    <property type="term" value="C:ribonucleoprotein complex"/>
    <property type="evidence" value="ECO:0007669"/>
    <property type="project" value="UniProtKB-KW"/>
</dbReference>
<evidence type="ECO:0000259" key="8">
    <source>
        <dbReference type="Pfam" id="PF01281"/>
    </source>
</evidence>
<evidence type="ECO:0000313" key="11">
    <source>
        <dbReference type="Proteomes" id="UP000280417"/>
    </source>
</evidence>
<feature type="domain" description="Large ribosomal subunit protein bL9 C-terminal" evidence="9">
    <location>
        <begin position="64"/>
        <end position="146"/>
    </location>
</feature>
<evidence type="ECO:0000256" key="2">
    <source>
        <dbReference type="ARBA" id="ARBA00022730"/>
    </source>
</evidence>
<dbReference type="InterPro" id="IPR036791">
    <property type="entry name" value="Ribosomal_bL9_C_sf"/>
</dbReference>
<dbReference type="GO" id="GO:0019843">
    <property type="term" value="F:rRNA binding"/>
    <property type="evidence" value="ECO:0007669"/>
    <property type="project" value="UniProtKB-UniRule"/>
</dbReference>
<evidence type="ECO:0000256" key="1">
    <source>
        <dbReference type="ARBA" id="ARBA00010605"/>
    </source>
</evidence>
<keyword evidence="4 7" id="KW-0689">Ribosomal protein</keyword>
<evidence type="ECO:0000256" key="7">
    <source>
        <dbReference type="HAMAP-Rule" id="MF_00503"/>
    </source>
</evidence>
<evidence type="ECO:0000256" key="5">
    <source>
        <dbReference type="ARBA" id="ARBA00023274"/>
    </source>
</evidence>
<dbReference type="Pfam" id="PF01281">
    <property type="entry name" value="Ribosomal_L9_N"/>
    <property type="match status" value="1"/>
</dbReference>
<dbReference type="InterPro" id="IPR020070">
    <property type="entry name" value="Ribosomal_bL9_N"/>
</dbReference>
<evidence type="ECO:0000313" key="10">
    <source>
        <dbReference type="EMBL" id="RLE14009.1"/>
    </source>
</evidence>
<dbReference type="Gene3D" id="3.40.5.10">
    <property type="entry name" value="Ribosomal protein L9, N-terminal domain"/>
    <property type="match status" value="1"/>
</dbReference>
<dbReference type="GO" id="GO:0005840">
    <property type="term" value="C:ribosome"/>
    <property type="evidence" value="ECO:0007669"/>
    <property type="project" value="UniProtKB-KW"/>
</dbReference>
<evidence type="ECO:0000256" key="4">
    <source>
        <dbReference type="ARBA" id="ARBA00022980"/>
    </source>
</evidence>
<name>A0A662DIQ6_UNCAE</name>
<dbReference type="Gene3D" id="3.10.430.100">
    <property type="entry name" value="Ribosomal protein L9, C-terminal domain"/>
    <property type="match status" value="1"/>
</dbReference>
<dbReference type="PANTHER" id="PTHR21368">
    <property type="entry name" value="50S RIBOSOMAL PROTEIN L9"/>
    <property type="match status" value="1"/>
</dbReference>
<evidence type="ECO:0000256" key="3">
    <source>
        <dbReference type="ARBA" id="ARBA00022884"/>
    </source>
</evidence>
<dbReference type="InterPro" id="IPR036935">
    <property type="entry name" value="Ribosomal_bL9_N_sf"/>
</dbReference>
<comment type="function">
    <text evidence="7">Binds to the 23S rRNA.</text>
</comment>
<organism evidence="10 11">
    <name type="scientific">Aerophobetes bacterium</name>
    <dbReference type="NCBI Taxonomy" id="2030807"/>
    <lineage>
        <taxon>Bacteria</taxon>
        <taxon>Candidatus Aerophobota</taxon>
    </lineage>
</organism>
<sequence>MKVILREDVESLGKKDQIIQVKDGYARNFLIPKGLALPATPSEVKKWQERKKIAQQKSEREKFKAKQIERKLKGITLTVEKEVGEEGKLFGSVTSQDIVGQIKKKFNISLDHRKIVLNEPIKVIGVRDISIKLHPEVEIPLKVEVKKKA</sequence>
<dbReference type="InterPro" id="IPR000244">
    <property type="entry name" value="Ribosomal_bL9"/>
</dbReference>
<dbReference type="EMBL" id="QMQA01000065">
    <property type="protein sequence ID" value="RLE14009.1"/>
    <property type="molecule type" value="Genomic_DNA"/>
</dbReference>
<keyword evidence="5 7" id="KW-0687">Ribonucleoprotein</keyword>
<accession>A0A662DIQ6</accession>
<dbReference type="SUPFAM" id="SSF55658">
    <property type="entry name" value="L9 N-domain-like"/>
    <property type="match status" value="1"/>
</dbReference>
<feature type="domain" description="Ribosomal protein L9" evidence="8">
    <location>
        <begin position="1"/>
        <end position="46"/>
    </location>
</feature>
<comment type="similarity">
    <text evidence="1 7">Belongs to the bacterial ribosomal protein bL9 family.</text>
</comment>
<dbReference type="GO" id="GO:0006412">
    <property type="term" value="P:translation"/>
    <property type="evidence" value="ECO:0007669"/>
    <property type="project" value="UniProtKB-UniRule"/>
</dbReference>
<comment type="caution">
    <text evidence="10">The sequence shown here is derived from an EMBL/GenBank/DDBJ whole genome shotgun (WGS) entry which is preliminary data.</text>
</comment>
<dbReference type="NCBIfam" id="TIGR00158">
    <property type="entry name" value="L9"/>
    <property type="match status" value="1"/>
</dbReference>
<protein>
    <recommendedName>
        <fullName evidence="6 7">Large ribosomal subunit protein bL9</fullName>
    </recommendedName>
</protein>
<dbReference type="InterPro" id="IPR020069">
    <property type="entry name" value="Ribosomal_bL9_C"/>
</dbReference>
<dbReference type="GO" id="GO:0003735">
    <property type="term" value="F:structural constituent of ribosome"/>
    <property type="evidence" value="ECO:0007669"/>
    <property type="project" value="InterPro"/>
</dbReference>
<keyword evidence="3 7" id="KW-0694">RNA-binding</keyword>